<evidence type="ECO:0000313" key="1">
    <source>
        <dbReference type="EMBL" id="GEV67986.1"/>
    </source>
</evidence>
<reference evidence="1" key="1">
    <citation type="journal article" date="2019" name="Sci. Rep.">
        <title>Draft genome of Tanacetum cinerariifolium, the natural source of mosquito coil.</title>
        <authorList>
            <person name="Yamashiro T."/>
            <person name="Shiraishi A."/>
            <person name="Satake H."/>
            <person name="Nakayama K."/>
        </authorList>
    </citation>
    <scope>NUCLEOTIDE SEQUENCE</scope>
</reference>
<dbReference type="EMBL" id="BKCJ010030819">
    <property type="protein sequence ID" value="GEV67986.1"/>
    <property type="molecule type" value="Genomic_DNA"/>
</dbReference>
<organism evidence="1">
    <name type="scientific">Tanacetum cinerariifolium</name>
    <name type="common">Dalmatian daisy</name>
    <name type="synonym">Chrysanthemum cinerariifolium</name>
    <dbReference type="NCBI Taxonomy" id="118510"/>
    <lineage>
        <taxon>Eukaryota</taxon>
        <taxon>Viridiplantae</taxon>
        <taxon>Streptophyta</taxon>
        <taxon>Embryophyta</taxon>
        <taxon>Tracheophyta</taxon>
        <taxon>Spermatophyta</taxon>
        <taxon>Magnoliopsida</taxon>
        <taxon>eudicotyledons</taxon>
        <taxon>Gunneridae</taxon>
        <taxon>Pentapetalae</taxon>
        <taxon>asterids</taxon>
        <taxon>campanulids</taxon>
        <taxon>Asterales</taxon>
        <taxon>Asteraceae</taxon>
        <taxon>Asteroideae</taxon>
        <taxon>Anthemideae</taxon>
        <taxon>Anthemidinae</taxon>
        <taxon>Tanacetum</taxon>
    </lineage>
</organism>
<gene>
    <name evidence="1" type="ORF">Tci_139963</name>
</gene>
<protein>
    <submittedName>
        <fullName evidence="1">Uncharacterized protein</fullName>
    </submittedName>
</protein>
<proteinExistence type="predicted"/>
<name>A0A699GQ15_TANCI</name>
<sequence length="69" mass="7634">MSGVFVGGSGCLGLMDEGCGGGVERLRKTDKCQGFNFGGFGFLCFTQESRFHRVYTDHSLRYGDDERKI</sequence>
<dbReference type="AlphaFoldDB" id="A0A699GQ15"/>
<accession>A0A699GQ15</accession>
<comment type="caution">
    <text evidence="1">The sequence shown here is derived from an EMBL/GenBank/DDBJ whole genome shotgun (WGS) entry which is preliminary data.</text>
</comment>